<dbReference type="EMBL" id="JAGTJR010000003">
    <property type="protein sequence ID" value="KAH7062069.1"/>
    <property type="molecule type" value="Genomic_DNA"/>
</dbReference>
<accession>A0ABQ8GPG1</accession>
<dbReference type="InterPro" id="IPR019183">
    <property type="entry name" value="NAA25_NatB_aux_su"/>
</dbReference>
<dbReference type="Gene3D" id="1.25.40.10">
    <property type="entry name" value="Tetratricopeptide repeat domain"/>
    <property type="match status" value="1"/>
</dbReference>
<comment type="caution">
    <text evidence="2">The sequence shown here is derived from an EMBL/GenBank/DDBJ whole genome shotgun (WGS) entry which is preliminary data.</text>
</comment>
<evidence type="ECO:0000313" key="2">
    <source>
        <dbReference type="EMBL" id="KAH7062069.1"/>
    </source>
</evidence>
<dbReference type="Pfam" id="PF09797">
    <property type="entry name" value="NatB_MDM20"/>
    <property type="match status" value="1"/>
</dbReference>
<dbReference type="InterPro" id="IPR011990">
    <property type="entry name" value="TPR-like_helical_dom_sf"/>
</dbReference>
<proteinExistence type="inferred from homology"/>
<evidence type="ECO:0000313" key="3">
    <source>
        <dbReference type="Proteomes" id="UP000774617"/>
    </source>
</evidence>
<protein>
    <submittedName>
        <fullName evidence="2">N-acetyltransferase B complex non catalytic subunit-domain-containing protein</fullName>
    </submittedName>
</protein>
<keyword evidence="3" id="KW-1185">Reference proteome</keyword>
<gene>
    <name evidence="2" type="ORF">B0J12DRAFT_225024</name>
</gene>
<name>A0ABQ8GPG1_9PEZI</name>
<dbReference type="Proteomes" id="UP000774617">
    <property type="component" value="Unassembled WGS sequence"/>
</dbReference>
<dbReference type="PANTHER" id="PTHR22767">
    <property type="entry name" value="N-TERMINAL ACETYLTRANSFERASE-RELATED"/>
    <property type="match status" value="1"/>
</dbReference>
<organism evidence="2 3">
    <name type="scientific">Macrophomina phaseolina</name>
    <dbReference type="NCBI Taxonomy" id="35725"/>
    <lineage>
        <taxon>Eukaryota</taxon>
        <taxon>Fungi</taxon>
        <taxon>Dikarya</taxon>
        <taxon>Ascomycota</taxon>
        <taxon>Pezizomycotina</taxon>
        <taxon>Dothideomycetes</taxon>
        <taxon>Dothideomycetes incertae sedis</taxon>
        <taxon>Botryosphaeriales</taxon>
        <taxon>Botryosphaeriaceae</taxon>
        <taxon>Macrophomina</taxon>
    </lineage>
</organism>
<reference evidence="2 3" key="1">
    <citation type="journal article" date="2021" name="Nat. Commun.">
        <title>Genetic determinants of endophytism in the Arabidopsis root mycobiome.</title>
        <authorList>
            <person name="Mesny F."/>
            <person name="Miyauchi S."/>
            <person name="Thiergart T."/>
            <person name="Pickel B."/>
            <person name="Atanasova L."/>
            <person name="Karlsson M."/>
            <person name="Huettel B."/>
            <person name="Barry K.W."/>
            <person name="Haridas S."/>
            <person name="Chen C."/>
            <person name="Bauer D."/>
            <person name="Andreopoulos W."/>
            <person name="Pangilinan J."/>
            <person name="LaButti K."/>
            <person name="Riley R."/>
            <person name="Lipzen A."/>
            <person name="Clum A."/>
            <person name="Drula E."/>
            <person name="Henrissat B."/>
            <person name="Kohler A."/>
            <person name="Grigoriev I.V."/>
            <person name="Martin F.M."/>
            <person name="Hacquard S."/>
        </authorList>
    </citation>
    <scope>NUCLEOTIDE SEQUENCE [LARGE SCALE GENOMIC DNA]</scope>
    <source>
        <strain evidence="2 3">MPI-SDFR-AT-0080</strain>
    </source>
</reference>
<comment type="similarity">
    <text evidence="1">Belongs to the MDM20/NAA25 family.</text>
</comment>
<evidence type="ECO:0000256" key="1">
    <source>
        <dbReference type="ARBA" id="ARBA00006298"/>
    </source>
</evidence>
<dbReference type="PANTHER" id="PTHR22767:SF3">
    <property type="entry name" value="N-ALPHA-ACETYLTRANSFERASE 25, NATB AUXILIARY SUBUNIT"/>
    <property type="match status" value="1"/>
</dbReference>
<sequence length="1012" mass="113777">MRHACSITRGSGRINAIFLIANTANRIFILAKTFLRVAPSSSPPLAANLTPTAGAAGGNEIRDCALQSNRLCANATVRRTLPIMASLSVNSINEKVLFSGSNIKQALKECEKKLQKRPKDPYLLYWKAAVYLKFGRDDEAFEQLARLCECTPPITDLDLLRAIYFRLGERATTAGSRKALWQNAFKATNDGNVLTTWFESAASMDDWQDAQVAMVTLKNKYPKDEQYVFALPAVQQLAADTLDGKDERNAKFMRMFASKTLSVAVAKGMKGDKTVDAVTTRRELRLVLQIYRKQGMLNEILEILDHPVIGIFSPLVVCDLGFVRTKLEVLEEANMWQQLWEFCVAALNQTHCPDEAAKGSYSLWPQDYAPWRALHLSYREMTRQIASDSGHVGELSKVLDEIHAKYSDENLRVRLLPKASTTSNDDDKLFKNCIAYISVFAREQCCFEDISPYVERLGAAHRSKFLDWCHDLAKNQDSAVVDGGPKQLAQALRTKANALKLEYQLTISQSQIESKERMEDFVVRSLGIHKSAVGKDVATCEDACALAIMALVKLYYLDSSQSYLIQAEIIMKELLEHATDSRKAGLLQARLVDFLGNFSEAMEVWSGLRIKEILMETLSHHMLTRISISNPLYYRSPQQKGRPNMDPLTLLDRHLQTADKILHIVQAFLGAEIDALQYDRLLEIQELKRSLSKSLSRKILAIERRRVLRIRGEVVDEMFHELLDDDLDSLVDNRDLKRMWNYEHSSVPRFERIIASGPPPGKYWLAVFLLVDDTCTVIASPESSRRTTLDNIERIANSPSDEDLAELTLAERAIIPGWVKLRDLARKALTGTDVTKLSASISDLHDWLSTLTSIQANNQQDTTVFNAFKALSISEEDRQRILLPLRSDIQSLFLVAEFLQAATRLCDAASRLAKNKTQKWWQAIPTKEIASLRTVVEDVFKDTVRRPALDWTNRLAEKGVGDVEDGARRGRTGEMVCEILGESKSTWIRSVSGSLVQGATDALDAVLKIKLA</sequence>
<dbReference type="SUPFAM" id="SSF48452">
    <property type="entry name" value="TPR-like"/>
    <property type="match status" value="1"/>
</dbReference>